<dbReference type="EMBL" id="CP013614">
    <property type="protein sequence ID" value="ALS01541.1"/>
    <property type="molecule type" value="Genomic_DNA"/>
</dbReference>
<dbReference type="InterPro" id="IPR038972">
    <property type="entry name" value="YiaA-like"/>
</dbReference>
<dbReference type="Pfam" id="PF05360">
    <property type="entry name" value="YiaAB"/>
    <property type="match status" value="1"/>
</dbReference>
<feature type="domain" description="YiaAB two helix" evidence="2">
    <location>
        <begin position="12"/>
        <end position="64"/>
    </location>
</feature>
<feature type="transmembrane region" description="Helical" evidence="1">
    <location>
        <begin position="12"/>
        <end position="31"/>
    </location>
</feature>
<keyword evidence="1" id="KW-0472">Membrane</keyword>
<keyword evidence="5" id="KW-1185">Reference proteome</keyword>
<keyword evidence="1" id="KW-1133">Transmembrane helix</keyword>
<evidence type="ECO:0000313" key="3">
    <source>
        <dbReference type="EMBL" id="ALS01541.1"/>
    </source>
</evidence>
<dbReference type="OrthoDB" id="3295178at2"/>
<dbReference type="AlphaFoldDB" id="A0A0S3KBD8"/>
<name>A0A0S3KBD8_9ENTE</name>
<dbReference type="PANTHER" id="PTHR37290">
    <property type="entry name" value="INNER MEMBRANE PROTEIN YIAA-RELATED"/>
    <property type="match status" value="1"/>
</dbReference>
<dbReference type="Proteomes" id="UP000183039">
    <property type="component" value="Unassembled WGS sequence"/>
</dbReference>
<evidence type="ECO:0000313" key="6">
    <source>
        <dbReference type="Proteomes" id="UP000183039"/>
    </source>
</evidence>
<gene>
    <name evidence="3" type="ORF">ATZ33_09215</name>
    <name evidence="4" type="ORF">RV15_GL003617</name>
</gene>
<dbReference type="GO" id="GO:0006974">
    <property type="term" value="P:DNA damage response"/>
    <property type="evidence" value="ECO:0007669"/>
    <property type="project" value="TreeGrafter"/>
</dbReference>
<protein>
    <recommendedName>
        <fullName evidence="2">YiaAB two helix domain-containing protein</fullName>
    </recommendedName>
</protein>
<evidence type="ECO:0000313" key="4">
    <source>
        <dbReference type="EMBL" id="OJG91972.1"/>
    </source>
</evidence>
<proteinExistence type="predicted"/>
<dbReference type="InterPro" id="IPR008024">
    <property type="entry name" value="YiaAB"/>
</dbReference>
<evidence type="ECO:0000313" key="5">
    <source>
        <dbReference type="Proteomes" id="UP000065511"/>
    </source>
</evidence>
<dbReference type="RefSeq" id="WP_071877531.1">
    <property type="nucleotide sequence ID" value="NZ_JXLC01000009.1"/>
</dbReference>
<feature type="transmembrane region" description="Helical" evidence="1">
    <location>
        <begin position="43"/>
        <end position="62"/>
    </location>
</feature>
<evidence type="ECO:0000256" key="1">
    <source>
        <dbReference type="SAM" id="Phobius"/>
    </source>
</evidence>
<dbReference type="PANTHER" id="PTHR37290:SF1">
    <property type="entry name" value="INNER MEMBRANE PROTEIN YIAA"/>
    <property type="match status" value="1"/>
</dbReference>
<reference evidence="3 5" key="2">
    <citation type="submission" date="2015-12" db="EMBL/GenBank/DDBJ databases">
        <authorList>
            <person name="Lauer A."/>
            <person name="Humrighouse B."/>
            <person name="Loparev V."/>
            <person name="Shewmaker P.L."/>
            <person name="Whitney A.M."/>
            <person name="McLaughlin R.W."/>
        </authorList>
    </citation>
    <scope>NUCLEOTIDE SEQUENCE [LARGE SCALE GENOMIC DNA]</scope>
    <source>
        <strain evidence="3 5">LMG 23085</strain>
    </source>
</reference>
<accession>A0A0S3KBD8</accession>
<evidence type="ECO:0000259" key="2">
    <source>
        <dbReference type="Pfam" id="PF05360"/>
    </source>
</evidence>
<dbReference type="EMBL" id="JXLC01000009">
    <property type="protein sequence ID" value="OJG91972.1"/>
    <property type="molecule type" value="Genomic_DNA"/>
</dbReference>
<dbReference type="Proteomes" id="UP000065511">
    <property type="component" value="Chromosome"/>
</dbReference>
<dbReference type="KEGG" id="ess:ATZ33_09215"/>
<sequence>MKKKAYRNTPAFVFLSWGSFAFFVALMLIGLYTLKEPLMVKGYYLMGSVGLISTSFTLSKVIRDNQEDEERYNQMFRANDGLANKDETDTHI</sequence>
<reference evidence="4 6" key="1">
    <citation type="submission" date="2014-12" db="EMBL/GenBank/DDBJ databases">
        <title>Draft genome sequences of 29 type strains of Enterococci.</title>
        <authorList>
            <person name="Zhong Z."/>
            <person name="Sun Z."/>
            <person name="Liu W."/>
            <person name="Zhang W."/>
            <person name="Zhang H."/>
        </authorList>
    </citation>
    <scope>NUCLEOTIDE SEQUENCE [LARGE SCALE GENOMIC DNA]</scope>
    <source>
        <strain evidence="4 6">DSM 22801</strain>
    </source>
</reference>
<dbReference type="GO" id="GO:0005886">
    <property type="term" value="C:plasma membrane"/>
    <property type="evidence" value="ECO:0007669"/>
    <property type="project" value="TreeGrafter"/>
</dbReference>
<organism evidence="4 6">
    <name type="scientific">Enterococcus silesiacus</name>
    <dbReference type="NCBI Taxonomy" id="332949"/>
    <lineage>
        <taxon>Bacteria</taxon>
        <taxon>Bacillati</taxon>
        <taxon>Bacillota</taxon>
        <taxon>Bacilli</taxon>
        <taxon>Lactobacillales</taxon>
        <taxon>Enterococcaceae</taxon>
        <taxon>Enterococcus</taxon>
    </lineage>
</organism>
<keyword evidence="1" id="KW-0812">Transmembrane</keyword>